<evidence type="ECO:0000313" key="1">
    <source>
        <dbReference type="EMBL" id="SDR81606.1"/>
    </source>
</evidence>
<gene>
    <name evidence="1" type="ORF">SAMN04488552_1148</name>
</gene>
<dbReference type="STRING" id="1250231.SAMN04488552_1148"/>
<dbReference type="AlphaFoldDB" id="A0A1H1M4E5"/>
<accession>A0A1H1M4E5</accession>
<dbReference type="EMBL" id="LT629745">
    <property type="protein sequence ID" value="SDR81606.1"/>
    <property type="molecule type" value="Genomic_DNA"/>
</dbReference>
<name>A0A1H1M4E5_9FLAO</name>
<evidence type="ECO:0000313" key="2">
    <source>
        <dbReference type="Proteomes" id="UP000198858"/>
    </source>
</evidence>
<proteinExistence type="predicted"/>
<protein>
    <submittedName>
        <fullName evidence="1">Uncharacterized protein</fullName>
    </submittedName>
</protein>
<sequence>MVNLEVLFVIEEVKTFYNNCSSPIDGRVK</sequence>
<dbReference type="Proteomes" id="UP000198858">
    <property type="component" value="Chromosome I"/>
</dbReference>
<organism evidence="1 2">
    <name type="scientific">Christiangramia echinicola</name>
    <dbReference type="NCBI Taxonomy" id="279359"/>
    <lineage>
        <taxon>Bacteria</taxon>
        <taxon>Pseudomonadati</taxon>
        <taxon>Bacteroidota</taxon>
        <taxon>Flavobacteriia</taxon>
        <taxon>Flavobacteriales</taxon>
        <taxon>Flavobacteriaceae</taxon>
        <taxon>Christiangramia</taxon>
    </lineage>
</organism>
<reference evidence="1 2" key="1">
    <citation type="submission" date="2016-10" db="EMBL/GenBank/DDBJ databases">
        <authorList>
            <person name="Varghese N."/>
            <person name="Submissions S."/>
        </authorList>
    </citation>
    <scope>NUCLEOTIDE SEQUENCE [LARGE SCALE GENOMIC DNA]</scope>
    <source>
        <strain evidence="1 2">Mar_2010_102</strain>
    </source>
</reference>
<keyword evidence="2" id="KW-1185">Reference proteome</keyword>